<keyword evidence="1" id="KW-0472">Membrane</keyword>
<keyword evidence="2" id="KW-0934">Plastid</keyword>
<dbReference type="GeneID" id="33354282"/>
<geneLocation type="chloroplast" evidence="2"/>
<sequence>MINFLWYIFILLLIFFILINNPSSINLSNFSTQTKVMNFSSNQFLIQKFIVFSILMFFILTILRVVY</sequence>
<proteinExistence type="predicted"/>
<name>A0A1Z1M5D0_9FLOR</name>
<accession>A0A1Z1M5D0</accession>
<organism evidence="2">
    <name type="scientific">Bostrychia tenella</name>
    <dbReference type="NCBI Taxonomy" id="324755"/>
    <lineage>
        <taxon>Eukaryota</taxon>
        <taxon>Rhodophyta</taxon>
        <taxon>Florideophyceae</taxon>
        <taxon>Rhodymeniophycidae</taxon>
        <taxon>Ceramiales</taxon>
        <taxon>Rhodomelaceae</taxon>
        <taxon>Bostrychia</taxon>
    </lineage>
</organism>
<protein>
    <submittedName>
        <fullName evidence="2">Preprotein-translocase subunit g</fullName>
    </submittedName>
</protein>
<reference evidence="2" key="1">
    <citation type="journal article" date="2017" name="J. Phycol.">
        <title>Analysis of chloroplast genomes and a supermatrix inform reclassification of the Rhodomelaceae (Rhodophyta).</title>
        <authorList>
            <person name="Diaz-Tapia P."/>
            <person name="Maggs C.A."/>
            <person name="West J.A."/>
            <person name="Verbruggen H."/>
        </authorList>
    </citation>
    <scope>NUCLEOTIDE SEQUENCE</scope>
    <source>
        <strain evidence="2">JW3079</strain>
    </source>
</reference>
<evidence type="ECO:0000256" key="1">
    <source>
        <dbReference type="SAM" id="Phobius"/>
    </source>
</evidence>
<keyword evidence="2" id="KW-0150">Chloroplast</keyword>
<dbReference type="AlphaFoldDB" id="A0A1Z1M5D0"/>
<dbReference type="EMBL" id="MF101417">
    <property type="protein sequence ID" value="ARW61268.1"/>
    <property type="molecule type" value="Genomic_DNA"/>
</dbReference>
<gene>
    <name evidence="2" type="primary">secG</name>
</gene>
<feature type="transmembrane region" description="Helical" evidence="1">
    <location>
        <begin position="6"/>
        <end position="23"/>
    </location>
</feature>
<evidence type="ECO:0000313" key="2">
    <source>
        <dbReference type="EMBL" id="ARW61268.1"/>
    </source>
</evidence>
<keyword evidence="1" id="KW-0812">Transmembrane</keyword>
<feature type="transmembrane region" description="Helical" evidence="1">
    <location>
        <begin position="44"/>
        <end position="66"/>
    </location>
</feature>
<dbReference type="RefSeq" id="YP_009392706.1">
    <property type="nucleotide sequence ID" value="NC_035264.1"/>
</dbReference>
<keyword evidence="1" id="KW-1133">Transmembrane helix</keyword>